<evidence type="ECO:0000313" key="3">
    <source>
        <dbReference type="EMBL" id="GAA5061354.1"/>
    </source>
</evidence>
<dbReference type="EMBL" id="BAABHV010000022">
    <property type="protein sequence ID" value="GAA5061354.1"/>
    <property type="molecule type" value="Genomic_DNA"/>
</dbReference>
<feature type="transmembrane region" description="Helical" evidence="2">
    <location>
        <begin position="40"/>
        <end position="58"/>
    </location>
</feature>
<gene>
    <name evidence="3" type="ORF">GCM10023208_30600</name>
</gene>
<comment type="caution">
    <text evidence="3">The sequence shown here is derived from an EMBL/GenBank/DDBJ whole genome shotgun (WGS) entry which is preliminary data.</text>
</comment>
<keyword evidence="4" id="KW-1185">Reference proteome</keyword>
<evidence type="ECO:0008006" key="5">
    <source>
        <dbReference type="Google" id="ProtNLM"/>
    </source>
</evidence>
<proteinExistence type="predicted"/>
<keyword evidence="2" id="KW-0812">Transmembrane</keyword>
<feature type="region of interest" description="Disordered" evidence="1">
    <location>
        <begin position="153"/>
        <end position="193"/>
    </location>
</feature>
<evidence type="ECO:0000256" key="1">
    <source>
        <dbReference type="SAM" id="MobiDB-lite"/>
    </source>
</evidence>
<dbReference type="RefSeq" id="WP_346034044.1">
    <property type="nucleotide sequence ID" value="NZ_BAABHV010000022.1"/>
</dbReference>
<accession>A0ABP9KPT8</accession>
<feature type="compositionally biased region" description="Pro residues" evidence="1">
    <location>
        <begin position="161"/>
        <end position="171"/>
    </location>
</feature>
<evidence type="ECO:0000313" key="4">
    <source>
        <dbReference type="Proteomes" id="UP001500518"/>
    </source>
</evidence>
<sequence>MAETKDTKHESDAQPSERKDAGRKDTRRNLNANIAQRQKLLLAGIGGVALLAGAWFILDDDDSASGDSESVASIDTGGLVNRNLSQREFVATYGNRLDAQGRAIKDLQETQLPRPEIEQELEALRAENARMMSDGQVAIDAISAENAALRTELERSREAPPATPAMPPPAYGPGVTPPGEGNGGANPTAARPGGLDMLTFGERSDQCISLPPVSPRLLEGVFCKTVFSDGSIELAKTLPVVLGWGWGVVRIGHCLSPFTRATISPLLSPIGEDRPHL</sequence>
<keyword evidence="2" id="KW-1133">Transmembrane helix</keyword>
<keyword evidence="2" id="KW-0472">Membrane</keyword>
<evidence type="ECO:0000256" key="2">
    <source>
        <dbReference type="SAM" id="Phobius"/>
    </source>
</evidence>
<protein>
    <recommendedName>
        <fullName evidence="5">Conjugal transfer protein TraB</fullName>
    </recommendedName>
</protein>
<name>A0ABP9KPT8_9SPHN</name>
<feature type="region of interest" description="Disordered" evidence="1">
    <location>
        <begin position="1"/>
        <end position="27"/>
    </location>
</feature>
<dbReference type="Proteomes" id="UP001500518">
    <property type="component" value="Unassembled WGS sequence"/>
</dbReference>
<organism evidence="3 4">
    <name type="scientific">Erythrobacter westpacificensis</name>
    <dbReference type="NCBI Taxonomy" id="1055231"/>
    <lineage>
        <taxon>Bacteria</taxon>
        <taxon>Pseudomonadati</taxon>
        <taxon>Pseudomonadota</taxon>
        <taxon>Alphaproteobacteria</taxon>
        <taxon>Sphingomonadales</taxon>
        <taxon>Erythrobacteraceae</taxon>
        <taxon>Erythrobacter/Porphyrobacter group</taxon>
        <taxon>Erythrobacter</taxon>
    </lineage>
</organism>
<reference evidence="4" key="1">
    <citation type="journal article" date="2019" name="Int. J. Syst. Evol. Microbiol.">
        <title>The Global Catalogue of Microorganisms (GCM) 10K type strain sequencing project: providing services to taxonomists for standard genome sequencing and annotation.</title>
        <authorList>
            <consortium name="The Broad Institute Genomics Platform"/>
            <consortium name="The Broad Institute Genome Sequencing Center for Infectious Disease"/>
            <person name="Wu L."/>
            <person name="Ma J."/>
        </authorList>
    </citation>
    <scope>NUCLEOTIDE SEQUENCE [LARGE SCALE GENOMIC DNA]</scope>
    <source>
        <strain evidence="4">JCM 18014</strain>
    </source>
</reference>